<dbReference type="EMBL" id="LGRX02010409">
    <property type="protein sequence ID" value="KAK3270404.1"/>
    <property type="molecule type" value="Genomic_DNA"/>
</dbReference>
<sequence>MSAKWARGKERVLTNIAHDEYDALFPHGTQPFCEEGRLHTRSRSNNIPKTPSPPKRRGSVRASRSMAKEWDIHGRVVGQCASLIKTWKQQNNKIPRNIKTPEAPKRRRTINSIHPDVSAQLSQELRCFTPDRAQWLVDSLGLSTQDENTHRSLNAVDIGRHEGKRAPVHDGCRAKKTRHSLSAADPEPTGSAVPSDGLQQTSARVSAPDETRSTNASSGGERRPSHSVRPLQKALGRKSAHAARRKSMKTPVSGASQAKRVGRSSLRDEAAGRRLTSTTLPPEKADPEPPLATGPPRASLEGRPESRRESRREQSRRRAAHTARQTSGREQPAADEHGSAQRSKATVNHVSFSGGDEAPQAAKLPGLNEKVDEPAELNSGEDGGGPRASEAQPRPNESTPPSPEPHGSNEENSHAQGGRAMPVHEKSTPQGEATTGERSCGKTPAPRHTHFVAAEMPEGCDNGSAWEGLASPSCWGTSSKHFAASFLSDQMGGDAQASSLNAIALDWLLKPPSSAPVVGRGSPRTSKVGFGHAGLAWSKRKDVPLSAPPLASASSDAMSKVVSSSSTPGVAFNVPQLAPCLSWVSKRGSSNPDRSVSVTVHFPIHETTSASATQIRSSVDTTTEPEHIDPVAAAGNSTSPHTRSHQQAEFAAIPYRHTGSVCGLSDRKFPPGLRTEADAGGALTLGLPKRRGAVPRGATPDPSPTPRGHCPEPAAAIKATAIAKVDPRSLEPSEPKVRSMHGVNSLCPTRRRISRFASSAKQPGAACEPLGRGGLARPRGAGGQVESCRYTAGCFRGLATSEASRARRLFAGPLQHTLSRSHPELLLKMHHPTATSQAELLLKMDHPTTSQATSRPRSRYASSRSNLFPASPGAAPRPSQMQPVAHSGLDENEPRLEPRSPRLSSKAKVKTSRQAAPLALLKGLFPASEMQPMAHSGLDENEPRCEPAAACDCRCQPHVELEPRSPRLSSKAKAKTSRQADHLALPKGVNWPLFQHDHRGFRPILRPRPLGHVADSSAPRKTQSRQSTAPNPYVTRSLEHSSPVQFSQTFREIIPPFKSMEMTHGSLKGLQGKQLRRCFPPKAVAEPIRGDDSALTHYAPRQDMSRSKFLVHSATFVTNYVICDR</sequence>
<feature type="compositionally biased region" description="Polar residues" evidence="1">
    <location>
        <begin position="428"/>
        <end position="437"/>
    </location>
</feature>
<organism evidence="2 3">
    <name type="scientific">Cymbomonas tetramitiformis</name>
    <dbReference type="NCBI Taxonomy" id="36881"/>
    <lineage>
        <taxon>Eukaryota</taxon>
        <taxon>Viridiplantae</taxon>
        <taxon>Chlorophyta</taxon>
        <taxon>Pyramimonadophyceae</taxon>
        <taxon>Pyramimonadales</taxon>
        <taxon>Pyramimonadaceae</taxon>
        <taxon>Cymbomonas</taxon>
    </lineage>
</organism>
<evidence type="ECO:0000313" key="2">
    <source>
        <dbReference type="EMBL" id="KAK3270404.1"/>
    </source>
</evidence>
<dbReference type="AlphaFoldDB" id="A0AAE0G2H3"/>
<feature type="compositionally biased region" description="Basic and acidic residues" evidence="1">
    <location>
        <begin position="158"/>
        <end position="173"/>
    </location>
</feature>
<reference evidence="2 3" key="1">
    <citation type="journal article" date="2015" name="Genome Biol. Evol.">
        <title>Comparative Genomics of a Bacterivorous Green Alga Reveals Evolutionary Causalities and Consequences of Phago-Mixotrophic Mode of Nutrition.</title>
        <authorList>
            <person name="Burns J.A."/>
            <person name="Paasch A."/>
            <person name="Narechania A."/>
            <person name="Kim E."/>
        </authorList>
    </citation>
    <scope>NUCLEOTIDE SEQUENCE [LARGE SCALE GENOMIC DNA]</scope>
    <source>
        <strain evidence="2 3">PLY_AMNH</strain>
    </source>
</reference>
<comment type="caution">
    <text evidence="2">The sequence shown here is derived from an EMBL/GenBank/DDBJ whole genome shotgun (WGS) entry which is preliminary data.</text>
</comment>
<feature type="compositionally biased region" description="Polar residues" evidence="1">
    <location>
        <begin position="340"/>
        <end position="351"/>
    </location>
</feature>
<feature type="region of interest" description="Disordered" evidence="1">
    <location>
        <begin position="157"/>
        <end position="445"/>
    </location>
</feature>
<protein>
    <submittedName>
        <fullName evidence="2">Uncharacterized protein</fullName>
    </submittedName>
</protein>
<feature type="compositionally biased region" description="Basic and acidic residues" evidence="1">
    <location>
        <begin position="300"/>
        <end position="313"/>
    </location>
</feature>
<dbReference type="Proteomes" id="UP001190700">
    <property type="component" value="Unassembled WGS sequence"/>
</dbReference>
<feature type="compositionally biased region" description="Polar residues" evidence="1">
    <location>
        <begin position="1019"/>
        <end position="1030"/>
    </location>
</feature>
<evidence type="ECO:0000256" key="1">
    <source>
        <dbReference type="SAM" id="MobiDB-lite"/>
    </source>
</evidence>
<keyword evidence="3" id="KW-1185">Reference proteome</keyword>
<feature type="compositionally biased region" description="Basic and acidic residues" evidence="1">
    <location>
        <begin position="888"/>
        <end position="900"/>
    </location>
</feature>
<feature type="compositionally biased region" description="Basic residues" evidence="1">
    <location>
        <begin position="235"/>
        <end position="248"/>
    </location>
</feature>
<accession>A0AAE0G2H3</accession>
<feature type="region of interest" description="Disordered" evidence="1">
    <location>
        <begin position="32"/>
        <end position="67"/>
    </location>
</feature>
<feature type="region of interest" description="Disordered" evidence="1">
    <location>
        <begin position="846"/>
        <end position="911"/>
    </location>
</feature>
<feature type="region of interest" description="Disordered" evidence="1">
    <location>
        <begin position="1002"/>
        <end position="1040"/>
    </location>
</feature>
<name>A0AAE0G2H3_9CHLO</name>
<proteinExistence type="predicted"/>
<gene>
    <name evidence="2" type="ORF">CYMTET_21198</name>
</gene>
<feature type="region of interest" description="Disordered" evidence="1">
    <location>
        <begin position="686"/>
        <end position="708"/>
    </location>
</feature>
<evidence type="ECO:0000313" key="3">
    <source>
        <dbReference type="Proteomes" id="UP001190700"/>
    </source>
</evidence>